<dbReference type="STRING" id="400682.A0A1X7VPQ8"/>
<dbReference type="InterPro" id="IPR048359">
    <property type="entry name" value="EXOC6_Sec15_N"/>
</dbReference>
<feature type="region of interest" description="Disordered" evidence="7">
    <location>
        <begin position="834"/>
        <end position="869"/>
    </location>
</feature>
<evidence type="ECO:0000256" key="2">
    <source>
        <dbReference type="ARBA" id="ARBA00022448"/>
    </source>
</evidence>
<dbReference type="GO" id="GO:0000145">
    <property type="term" value="C:exocyst"/>
    <property type="evidence" value="ECO:0007669"/>
    <property type="project" value="UniProtKB-UniRule"/>
</dbReference>
<dbReference type="InterPro" id="IPR046361">
    <property type="entry name" value="EXOC6/Sec15_C"/>
</dbReference>
<dbReference type="InParanoid" id="A0A1X7VPQ8"/>
<evidence type="ECO:0000256" key="3">
    <source>
        <dbReference type="ARBA" id="ARBA00022483"/>
    </source>
</evidence>
<keyword evidence="2 5" id="KW-0813">Transport</keyword>
<dbReference type="OrthoDB" id="10267033at2759"/>
<evidence type="ECO:0000256" key="4">
    <source>
        <dbReference type="ARBA" id="ARBA00023054"/>
    </source>
</evidence>
<dbReference type="PIRSF" id="PIRSF025007">
    <property type="entry name" value="Sec15"/>
    <property type="match status" value="1"/>
</dbReference>
<dbReference type="EnsemblMetazoa" id="Aqu2.1.41864_001">
    <property type="protein sequence ID" value="Aqu2.1.41864_001"/>
    <property type="gene ID" value="Aqu2.1.41864"/>
</dbReference>
<feature type="compositionally biased region" description="Polar residues" evidence="7">
    <location>
        <begin position="857"/>
        <end position="869"/>
    </location>
</feature>
<feature type="coiled-coil region" evidence="6">
    <location>
        <begin position="66"/>
        <end position="118"/>
    </location>
</feature>
<evidence type="ECO:0000256" key="1">
    <source>
        <dbReference type="ARBA" id="ARBA00007944"/>
    </source>
</evidence>
<evidence type="ECO:0000256" key="7">
    <source>
        <dbReference type="SAM" id="MobiDB-lite"/>
    </source>
</evidence>
<name>A0A1X7VPQ8_AMPQE</name>
<evidence type="ECO:0000256" key="6">
    <source>
        <dbReference type="SAM" id="Coils"/>
    </source>
</evidence>
<comment type="similarity">
    <text evidence="1 5">Belongs to the SEC15 family.</text>
</comment>
<evidence type="ECO:0000259" key="9">
    <source>
        <dbReference type="Pfam" id="PF20651"/>
    </source>
</evidence>
<dbReference type="Gene3D" id="1.10.357.30">
    <property type="entry name" value="Exocyst complex subunit Sec15 C-terminal domain, N-terminal subdomain"/>
    <property type="match status" value="1"/>
</dbReference>
<evidence type="ECO:0000259" key="8">
    <source>
        <dbReference type="Pfam" id="PF04091"/>
    </source>
</evidence>
<dbReference type="GO" id="GO:0016020">
    <property type="term" value="C:membrane"/>
    <property type="evidence" value="ECO:0007669"/>
    <property type="project" value="TreeGrafter"/>
</dbReference>
<dbReference type="GO" id="GO:0006893">
    <property type="term" value="P:Golgi to plasma membrane transport"/>
    <property type="evidence" value="ECO:0007669"/>
    <property type="project" value="TreeGrafter"/>
</dbReference>
<dbReference type="AlphaFoldDB" id="A0A1X7VPQ8"/>
<dbReference type="Pfam" id="PF04091">
    <property type="entry name" value="Sec15_C"/>
    <property type="match status" value="1"/>
</dbReference>
<evidence type="ECO:0000256" key="5">
    <source>
        <dbReference type="PIRNR" id="PIRNR025007"/>
    </source>
</evidence>
<dbReference type="PANTHER" id="PTHR12702:SF0">
    <property type="entry name" value="EXOCYST COMPLEX COMPONENT 6"/>
    <property type="match status" value="1"/>
</dbReference>
<reference evidence="10" key="1">
    <citation type="submission" date="2017-05" db="UniProtKB">
        <authorList>
            <consortium name="EnsemblMetazoa"/>
        </authorList>
    </citation>
    <scope>IDENTIFICATION</scope>
</reference>
<dbReference type="PANTHER" id="PTHR12702">
    <property type="entry name" value="SEC15"/>
    <property type="match status" value="1"/>
</dbReference>
<dbReference type="InterPro" id="IPR042044">
    <property type="entry name" value="EXOC6PINT-1/Sec15/Tip20_C_dom2"/>
</dbReference>
<protein>
    <recommendedName>
        <fullName evidence="5">Exocyst complex component</fullName>
    </recommendedName>
</protein>
<dbReference type="InterPro" id="IPR042045">
    <property type="entry name" value="EXOC6/Sec15_C_dom1"/>
</dbReference>
<proteinExistence type="inferred from homology"/>
<keyword evidence="3 5" id="KW-0268">Exocytosis</keyword>
<comment type="function">
    <text evidence="5">Component of the exocyst complex involved in the docking of exocytic vesicles with fusion sites on the plasma membrane.</text>
</comment>
<organism evidence="10">
    <name type="scientific">Amphimedon queenslandica</name>
    <name type="common">Sponge</name>
    <dbReference type="NCBI Taxonomy" id="400682"/>
    <lineage>
        <taxon>Eukaryota</taxon>
        <taxon>Metazoa</taxon>
        <taxon>Porifera</taxon>
        <taxon>Demospongiae</taxon>
        <taxon>Heteroscleromorpha</taxon>
        <taxon>Haplosclerida</taxon>
        <taxon>Niphatidae</taxon>
        <taxon>Amphimedon</taxon>
    </lineage>
</organism>
<sequence>MREASSFVINFFPESDIFCIQERWFGTSPVSYLYPIQQLGVYFNGKLHFEIFYVSLYDDKDQDDFLSSLSGRIKQHEKDIERMCNKNYQGFIESVTHLVKVKSEAHKLKSKVMEADKRIQDSGNELLKDLKDLHTSRAIQNNITSTIETLTLCIPVLEMYGKLQNLMKERHYYSALKTLEQLEHIHLPRVRGYIFSELLAEEIPRMRDSIQKQSMSELKEYLTKVRDVSVVIGEVAMHQVQRLARLELSSNVRQLLLKDESIKVETASTQDIVDFSPVYRCLHIHFVLGRRDHFIDDYRNERRQQLRLAIKPPTKVDDIQEFKRYFFQIVGFFVVEDTILHTCQSSSGGHKDETEQGLMSQQVLDEFWEMATSEMLSVLRHHCLHCQDNHLLLKIKQLIVWFCHTVMGYGFNNDKLYEVALEIREHYDELLMKTNADAFKNLLATDDYTPVIVETDQHFQGIMEMFNYKDLQIHHEPFPKKLPFSSMVIQIYEQIKSFISSSWGYSDRLNLSRTEIDQAVRRSVNLLLTKSLSGCLATLITKDKLTIRQLVQLWVNLDQWEEAEEDLDMYIASVTKVPRSDAAGVQSRLYGFSVFKDAKQSTQAKISTKLEDQISELMEGVVYDWTPKEPIKEPTGALGDVIRFMKSTFELLSATPTKIIDDLCIHIIQHLIGLMERILLSDRVQRVSMEGLRSFGVDVKYLEDFVRNTASQMIPCLREGGNGHTGGMADPIFARLNQLLKMFYEGSGGAWTDYISELTTVGARKFPSVPPEDVHNLLQKLREDEIRKKTRATKVTNKFKSKKEPNPVKIALKQIEEHLQEKGTTDYMVGSRLAMSNRAPSMSRGSPVLFHRDSTSRPKTASQSSGTSK</sequence>
<feature type="domain" description="Exocyst complex component EXOC6/Sec15 N-terminal" evidence="9">
    <location>
        <begin position="69"/>
        <end position="237"/>
    </location>
</feature>
<dbReference type="GO" id="GO:0090522">
    <property type="term" value="P:vesicle tethering involved in exocytosis"/>
    <property type="evidence" value="ECO:0007669"/>
    <property type="project" value="UniProtKB-UniRule"/>
</dbReference>
<accession>A0A1X7VPQ8</accession>
<dbReference type="InterPro" id="IPR007225">
    <property type="entry name" value="EXOC6/Sec15"/>
</dbReference>
<dbReference type="Gene3D" id="1.20.58.670">
    <property type="entry name" value="Dsl1p vesicle tethering complex, Tip20p subunit, domain D"/>
    <property type="match status" value="1"/>
</dbReference>
<dbReference type="eggNOG" id="KOG2176">
    <property type="taxonomic scope" value="Eukaryota"/>
</dbReference>
<dbReference type="GO" id="GO:0006886">
    <property type="term" value="P:intracellular protein transport"/>
    <property type="evidence" value="ECO:0007669"/>
    <property type="project" value="InterPro"/>
</dbReference>
<evidence type="ECO:0000313" key="10">
    <source>
        <dbReference type="EnsemblMetazoa" id="Aqu2.1.41864_001"/>
    </source>
</evidence>
<feature type="domain" description="Exocyst complex subunit EXOC6/Sec15 C-terminal" evidence="8">
    <location>
        <begin position="415"/>
        <end position="780"/>
    </location>
</feature>
<keyword evidence="4 6" id="KW-0175">Coiled coil</keyword>
<dbReference type="Pfam" id="PF20651">
    <property type="entry name" value="EXOC6_Sec15_N"/>
    <property type="match status" value="1"/>
</dbReference>